<dbReference type="SUPFAM" id="SSF53474">
    <property type="entry name" value="alpha/beta-Hydrolases"/>
    <property type="match status" value="1"/>
</dbReference>
<dbReference type="Pfam" id="PF05705">
    <property type="entry name" value="DUF829"/>
    <property type="match status" value="1"/>
</dbReference>
<accession>A0A8H6ACV1</accession>
<name>A0A8H6ACV1_PETAA</name>
<organism evidence="1 2">
    <name type="scientific">Petromyces alliaceus</name>
    <name type="common">Aspergillus alliaceus</name>
    <dbReference type="NCBI Taxonomy" id="209559"/>
    <lineage>
        <taxon>Eukaryota</taxon>
        <taxon>Fungi</taxon>
        <taxon>Dikarya</taxon>
        <taxon>Ascomycota</taxon>
        <taxon>Pezizomycotina</taxon>
        <taxon>Eurotiomycetes</taxon>
        <taxon>Eurotiomycetidae</taxon>
        <taxon>Eurotiales</taxon>
        <taxon>Aspergillaceae</taxon>
        <taxon>Aspergillus</taxon>
        <taxon>Aspergillus subgen. Circumdati</taxon>
    </lineage>
</organism>
<dbReference type="PANTHER" id="PTHR12265">
    <property type="entry name" value="TRANSMEMBRANE PROTEIN 53"/>
    <property type="match status" value="1"/>
</dbReference>
<dbReference type="PANTHER" id="PTHR12265:SF36">
    <property type="entry name" value="P450, PUTATIVE (EUROFUNG)-RELATED"/>
    <property type="match status" value="1"/>
</dbReference>
<protein>
    <recommendedName>
        <fullName evidence="3">Indole-diterpene biosynthesis protein PaxU</fullName>
    </recommendedName>
</protein>
<dbReference type="AlphaFoldDB" id="A0A8H6ACV1"/>
<proteinExistence type="predicted"/>
<dbReference type="InterPro" id="IPR008547">
    <property type="entry name" value="DUF829_TMEM53"/>
</dbReference>
<evidence type="ECO:0000313" key="1">
    <source>
        <dbReference type="EMBL" id="KAF5866137.1"/>
    </source>
</evidence>
<dbReference type="Proteomes" id="UP000541154">
    <property type="component" value="Unassembled WGS sequence"/>
</dbReference>
<evidence type="ECO:0008006" key="3">
    <source>
        <dbReference type="Google" id="ProtNLM"/>
    </source>
</evidence>
<evidence type="ECO:0000313" key="2">
    <source>
        <dbReference type="Proteomes" id="UP000541154"/>
    </source>
</evidence>
<keyword evidence="2" id="KW-1185">Reference proteome</keyword>
<sequence length="290" mass="32501">MSQSKPENLLSPYTKLSPSIYIQEPQSRPSPNETNPHPKTIILAFWMNALPRALTKYVTEYTRLAPSARIIILLSSSSDFTTCSTKRAQQARLAPAVEAIQAEASSQDPVFVHMFSNGGVFTTINLLSTYQERTGQPLRISSTILDSAPGVATVSGALKAFSYVLPRPWVLRLVCQAALWVIFVLGAAMRRVIRVSDAVSVAREAINDRRLVCGGGDGVRRRCYVYSDADELVDWRDVERHADEAEAKGWSVRREKFVGSQHVSHMKYDPERYWGIMRGYLFVESEMVVE</sequence>
<dbReference type="EMBL" id="SPNV01000011">
    <property type="protein sequence ID" value="KAF5866137.1"/>
    <property type="molecule type" value="Genomic_DNA"/>
</dbReference>
<gene>
    <name evidence="1" type="ORF">ETB97_000671</name>
</gene>
<dbReference type="InterPro" id="IPR029058">
    <property type="entry name" value="AB_hydrolase_fold"/>
</dbReference>
<reference evidence="1 2" key="1">
    <citation type="submission" date="2019-04" db="EMBL/GenBank/DDBJ databases">
        <title>Aspergillus burnettii sp. nov., novel species from soil in southeast Queensland.</title>
        <authorList>
            <person name="Gilchrist C.L.M."/>
            <person name="Pitt J.I."/>
            <person name="Lange L."/>
            <person name="Lacey H.J."/>
            <person name="Vuong D."/>
            <person name="Midgley D.J."/>
            <person name="Greenfield P."/>
            <person name="Bradbury M."/>
            <person name="Lacey E."/>
            <person name="Busk P.K."/>
            <person name="Pilgaard B."/>
            <person name="Chooi Y.H."/>
            <person name="Piggott A.M."/>
        </authorList>
    </citation>
    <scope>NUCLEOTIDE SEQUENCE [LARGE SCALE GENOMIC DNA]</scope>
    <source>
        <strain evidence="1 2">FRR 5400</strain>
    </source>
</reference>
<comment type="caution">
    <text evidence="1">The sequence shown here is derived from an EMBL/GenBank/DDBJ whole genome shotgun (WGS) entry which is preliminary data.</text>
</comment>